<reference evidence="2" key="1">
    <citation type="journal article" date="2023" name="Mol. Phylogenet. Evol.">
        <title>Genome-scale phylogeny and comparative genomics of the fungal order Sordariales.</title>
        <authorList>
            <person name="Hensen N."/>
            <person name="Bonometti L."/>
            <person name="Westerberg I."/>
            <person name="Brannstrom I.O."/>
            <person name="Guillou S."/>
            <person name="Cros-Aarteil S."/>
            <person name="Calhoun S."/>
            <person name="Haridas S."/>
            <person name="Kuo A."/>
            <person name="Mondo S."/>
            <person name="Pangilinan J."/>
            <person name="Riley R."/>
            <person name="LaButti K."/>
            <person name="Andreopoulos B."/>
            <person name="Lipzen A."/>
            <person name="Chen C."/>
            <person name="Yan M."/>
            <person name="Daum C."/>
            <person name="Ng V."/>
            <person name="Clum A."/>
            <person name="Steindorff A."/>
            <person name="Ohm R.A."/>
            <person name="Martin F."/>
            <person name="Silar P."/>
            <person name="Natvig D.O."/>
            <person name="Lalanne C."/>
            <person name="Gautier V."/>
            <person name="Ament-Velasquez S.L."/>
            <person name="Kruys A."/>
            <person name="Hutchinson M.I."/>
            <person name="Powell A.J."/>
            <person name="Barry K."/>
            <person name="Miller A.N."/>
            <person name="Grigoriev I.V."/>
            <person name="Debuchy R."/>
            <person name="Gladieux P."/>
            <person name="Hiltunen Thoren M."/>
            <person name="Johannesson H."/>
        </authorList>
    </citation>
    <scope>NUCLEOTIDE SEQUENCE</scope>
    <source>
        <strain evidence="2">PSN293</strain>
    </source>
</reference>
<feature type="transmembrane region" description="Helical" evidence="1">
    <location>
        <begin position="51"/>
        <end position="76"/>
    </location>
</feature>
<keyword evidence="1" id="KW-0472">Membrane</keyword>
<name>A0AAN6XVQ8_9PEZI</name>
<protein>
    <submittedName>
        <fullName evidence="2">Uncharacterized protein</fullName>
    </submittedName>
</protein>
<accession>A0AAN6XVQ8</accession>
<gene>
    <name evidence="2" type="ORF">QBC37DRAFT_379753</name>
</gene>
<evidence type="ECO:0000313" key="2">
    <source>
        <dbReference type="EMBL" id="KAK4207784.1"/>
    </source>
</evidence>
<keyword evidence="1" id="KW-0812">Transmembrane</keyword>
<comment type="caution">
    <text evidence="2">The sequence shown here is derived from an EMBL/GenBank/DDBJ whole genome shotgun (WGS) entry which is preliminary data.</text>
</comment>
<proteinExistence type="predicted"/>
<dbReference type="AlphaFoldDB" id="A0AAN6XVQ8"/>
<keyword evidence="3" id="KW-1185">Reference proteome</keyword>
<keyword evidence="1" id="KW-1133">Transmembrane helix</keyword>
<feature type="non-terminal residue" evidence="2">
    <location>
        <position position="93"/>
    </location>
</feature>
<reference evidence="2" key="2">
    <citation type="submission" date="2023-05" db="EMBL/GenBank/DDBJ databases">
        <authorList>
            <consortium name="Lawrence Berkeley National Laboratory"/>
            <person name="Steindorff A."/>
            <person name="Hensen N."/>
            <person name="Bonometti L."/>
            <person name="Westerberg I."/>
            <person name="Brannstrom I.O."/>
            <person name="Guillou S."/>
            <person name="Cros-Aarteil S."/>
            <person name="Calhoun S."/>
            <person name="Haridas S."/>
            <person name="Kuo A."/>
            <person name="Mondo S."/>
            <person name="Pangilinan J."/>
            <person name="Riley R."/>
            <person name="Labutti K."/>
            <person name="Andreopoulos B."/>
            <person name="Lipzen A."/>
            <person name="Chen C."/>
            <person name="Yanf M."/>
            <person name="Daum C."/>
            <person name="Ng V."/>
            <person name="Clum A."/>
            <person name="Ohm R."/>
            <person name="Martin F."/>
            <person name="Silar P."/>
            <person name="Natvig D."/>
            <person name="Lalanne C."/>
            <person name="Gautier V."/>
            <person name="Ament-Velasquez S.L."/>
            <person name="Kruys A."/>
            <person name="Hutchinson M.I."/>
            <person name="Powell A.J."/>
            <person name="Barry K."/>
            <person name="Miller A.N."/>
            <person name="Grigoriev I.V."/>
            <person name="Debuchy R."/>
            <person name="Gladieux P."/>
            <person name="Thoren M.H."/>
            <person name="Johannesson H."/>
        </authorList>
    </citation>
    <scope>NUCLEOTIDE SEQUENCE</scope>
    <source>
        <strain evidence="2">PSN293</strain>
    </source>
</reference>
<evidence type="ECO:0000256" key="1">
    <source>
        <dbReference type="SAM" id="Phobius"/>
    </source>
</evidence>
<evidence type="ECO:0000313" key="3">
    <source>
        <dbReference type="Proteomes" id="UP001301769"/>
    </source>
</evidence>
<dbReference type="Proteomes" id="UP001301769">
    <property type="component" value="Unassembled WGS sequence"/>
</dbReference>
<dbReference type="EMBL" id="MU858274">
    <property type="protein sequence ID" value="KAK4207784.1"/>
    <property type="molecule type" value="Genomic_DNA"/>
</dbReference>
<sequence>MAFFGLGDWRMLGPRSRMSAVVMAAIAIRSEANRGDDLGHDDALPTHVPQIALAVLLVGVPALAGSSSSAFFVYLLRGRFSLAWYSQAAKDKL</sequence>
<organism evidence="2 3">
    <name type="scientific">Rhypophila decipiens</name>
    <dbReference type="NCBI Taxonomy" id="261697"/>
    <lineage>
        <taxon>Eukaryota</taxon>
        <taxon>Fungi</taxon>
        <taxon>Dikarya</taxon>
        <taxon>Ascomycota</taxon>
        <taxon>Pezizomycotina</taxon>
        <taxon>Sordariomycetes</taxon>
        <taxon>Sordariomycetidae</taxon>
        <taxon>Sordariales</taxon>
        <taxon>Naviculisporaceae</taxon>
        <taxon>Rhypophila</taxon>
    </lineage>
</organism>